<reference evidence="1 2" key="1">
    <citation type="journal article" date="2018" name="Front. Plant Sci.">
        <title>Red Clover (Trifolium pratense) and Zigzag Clover (T. medium) - A Picture of Genomic Similarities and Differences.</title>
        <authorList>
            <person name="Dluhosova J."/>
            <person name="Istvanek J."/>
            <person name="Nedelnik J."/>
            <person name="Repkova J."/>
        </authorList>
    </citation>
    <scope>NUCLEOTIDE SEQUENCE [LARGE SCALE GENOMIC DNA]</scope>
    <source>
        <strain evidence="2">cv. 10/8</strain>
        <tissue evidence="1">Leaf</tissue>
    </source>
</reference>
<comment type="caution">
    <text evidence="1">The sequence shown here is derived from an EMBL/GenBank/DDBJ whole genome shotgun (WGS) entry which is preliminary data.</text>
</comment>
<organism evidence="1 2">
    <name type="scientific">Trifolium medium</name>
    <dbReference type="NCBI Taxonomy" id="97028"/>
    <lineage>
        <taxon>Eukaryota</taxon>
        <taxon>Viridiplantae</taxon>
        <taxon>Streptophyta</taxon>
        <taxon>Embryophyta</taxon>
        <taxon>Tracheophyta</taxon>
        <taxon>Spermatophyta</taxon>
        <taxon>Magnoliopsida</taxon>
        <taxon>eudicotyledons</taxon>
        <taxon>Gunneridae</taxon>
        <taxon>Pentapetalae</taxon>
        <taxon>rosids</taxon>
        <taxon>fabids</taxon>
        <taxon>Fabales</taxon>
        <taxon>Fabaceae</taxon>
        <taxon>Papilionoideae</taxon>
        <taxon>50 kb inversion clade</taxon>
        <taxon>NPAAA clade</taxon>
        <taxon>Hologalegina</taxon>
        <taxon>IRL clade</taxon>
        <taxon>Trifolieae</taxon>
        <taxon>Trifolium</taxon>
    </lineage>
</organism>
<evidence type="ECO:0000313" key="2">
    <source>
        <dbReference type="Proteomes" id="UP000265520"/>
    </source>
</evidence>
<accession>A0A392V886</accession>
<proteinExistence type="predicted"/>
<dbReference type="Proteomes" id="UP000265520">
    <property type="component" value="Unassembled WGS sequence"/>
</dbReference>
<feature type="non-terminal residue" evidence="1">
    <location>
        <position position="38"/>
    </location>
</feature>
<dbReference type="EMBL" id="LXQA011068071">
    <property type="protein sequence ID" value="MCI83479.1"/>
    <property type="molecule type" value="Genomic_DNA"/>
</dbReference>
<protein>
    <submittedName>
        <fullName evidence="1">Uncharacterized protein</fullName>
    </submittedName>
</protein>
<keyword evidence="2" id="KW-1185">Reference proteome</keyword>
<evidence type="ECO:0000313" key="1">
    <source>
        <dbReference type="EMBL" id="MCI83479.1"/>
    </source>
</evidence>
<dbReference type="AlphaFoldDB" id="A0A392V886"/>
<sequence>MVEGTIFVGPQVYPAPGAKRVKFSGNLTVLLELPAFPT</sequence>
<name>A0A392V886_9FABA</name>